<dbReference type="SMART" id="SM00086">
    <property type="entry name" value="PAC"/>
    <property type="match status" value="1"/>
</dbReference>
<dbReference type="SUPFAM" id="SSF55785">
    <property type="entry name" value="PYP-like sensor domain (PAS domain)"/>
    <property type="match status" value="1"/>
</dbReference>
<feature type="domain" description="PAS" evidence="1">
    <location>
        <begin position="28"/>
        <end position="102"/>
    </location>
</feature>
<dbReference type="NCBIfam" id="TIGR00254">
    <property type="entry name" value="GGDEF"/>
    <property type="match status" value="1"/>
</dbReference>
<reference evidence="4" key="1">
    <citation type="journal article" date="2021" name="mSystems">
        <title>Bacteria and Archaea Synergistically Convert Glycine Betaine to Biogenic Methane in the Formosa Cold Seep of the South China Sea.</title>
        <authorList>
            <person name="Li L."/>
            <person name="Zhang W."/>
            <person name="Zhang S."/>
            <person name="Song L."/>
            <person name="Sun Q."/>
            <person name="Zhang H."/>
            <person name="Xiang H."/>
            <person name="Dong X."/>
        </authorList>
    </citation>
    <scope>NUCLEOTIDE SEQUENCE</scope>
    <source>
        <strain evidence="4">ZWT</strain>
    </source>
</reference>
<dbReference type="InterPro" id="IPR035965">
    <property type="entry name" value="PAS-like_dom_sf"/>
</dbReference>
<dbReference type="NCBIfam" id="TIGR00229">
    <property type="entry name" value="sensory_box"/>
    <property type="match status" value="1"/>
</dbReference>
<dbReference type="PANTHER" id="PTHR44757:SF2">
    <property type="entry name" value="BIOFILM ARCHITECTURE MAINTENANCE PROTEIN MBAA"/>
    <property type="match status" value="1"/>
</dbReference>
<dbReference type="PROSITE" id="PS50113">
    <property type="entry name" value="PAC"/>
    <property type="match status" value="1"/>
</dbReference>
<dbReference type="Pfam" id="PF08447">
    <property type="entry name" value="PAS_3"/>
    <property type="match status" value="1"/>
</dbReference>
<dbReference type="SUPFAM" id="SSF55073">
    <property type="entry name" value="Nucleotide cyclase"/>
    <property type="match status" value="1"/>
</dbReference>
<dbReference type="InterPro" id="IPR052155">
    <property type="entry name" value="Biofilm_reg_signaling"/>
</dbReference>
<dbReference type="AlphaFoldDB" id="A0A9J6NZI1"/>
<dbReference type="InterPro" id="IPR000160">
    <property type="entry name" value="GGDEF_dom"/>
</dbReference>
<feature type="domain" description="GGDEF" evidence="3">
    <location>
        <begin position="184"/>
        <end position="307"/>
    </location>
</feature>
<evidence type="ECO:0000313" key="4">
    <source>
        <dbReference type="EMBL" id="MCM1989021.1"/>
    </source>
</evidence>
<dbReference type="InterPro" id="IPR043128">
    <property type="entry name" value="Rev_trsase/Diguanyl_cyclase"/>
</dbReference>
<evidence type="ECO:0000313" key="5">
    <source>
        <dbReference type="Proteomes" id="UP001056429"/>
    </source>
</evidence>
<dbReference type="InterPro" id="IPR001610">
    <property type="entry name" value="PAC"/>
</dbReference>
<proteinExistence type="predicted"/>
<dbReference type="Pfam" id="PF00990">
    <property type="entry name" value="GGDEF"/>
    <property type="match status" value="1"/>
</dbReference>
<dbReference type="RefSeq" id="WP_250857887.1">
    <property type="nucleotide sequence ID" value="NZ_JAGSOJ010000001.1"/>
</dbReference>
<accession>A0A9J6NZI1</accession>
<comment type="caution">
    <text evidence="4">The sequence shown here is derived from an EMBL/GenBank/DDBJ whole genome shotgun (WGS) entry which is preliminary data.</text>
</comment>
<organism evidence="4 5">
    <name type="scientific">Oceanirhabdus seepicola</name>
    <dbReference type="NCBI Taxonomy" id="2828781"/>
    <lineage>
        <taxon>Bacteria</taxon>
        <taxon>Bacillati</taxon>
        <taxon>Bacillota</taxon>
        <taxon>Clostridia</taxon>
        <taxon>Eubacteriales</taxon>
        <taxon>Clostridiaceae</taxon>
        <taxon>Oceanirhabdus</taxon>
    </lineage>
</organism>
<dbReference type="InterPro" id="IPR000700">
    <property type="entry name" value="PAS-assoc_C"/>
</dbReference>
<gene>
    <name evidence="4" type="ORF">KDK92_04650</name>
</gene>
<name>A0A9J6NZI1_9CLOT</name>
<dbReference type="InterPro" id="IPR000014">
    <property type="entry name" value="PAS"/>
</dbReference>
<evidence type="ECO:0000259" key="2">
    <source>
        <dbReference type="PROSITE" id="PS50113"/>
    </source>
</evidence>
<dbReference type="PANTHER" id="PTHR44757">
    <property type="entry name" value="DIGUANYLATE CYCLASE DGCP"/>
    <property type="match status" value="1"/>
</dbReference>
<dbReference type="Proteomes" id="UP001056429">
    <property type="component" value="Unassembled WGS sequence"/>
</dbReference>
<dbReference type="PROSITE" id="PS50887">
    <property type="entry name" value="GGDEF"/>
    <property type="match status" value="1"/>
</dbReference>
<evidence type="ECO:0000259" key="3">
    <source>
        <dbReference type="PROSITE" id="PS50887"/>
    </source>
</evidence>
<dbReference type="CDD" id="cd00130">
    <property type="entry name" value="PAS"/>
    <property type="match status" value="1"/>
</dbReference>
<keyword evidence="5" id="KW-1185">Reference proteome</keyword>
<protein>
    <submittedName>
        <fullName evidence="4">Sensor domain-containing diguanylate cyclase</fullName>
    </submittedName>
</protein>
<evidence type="ECO:0000259" key="1">
    <source>
        <dbReference type="PROSITE" id="PS50112"/>
    </source>
</evidence>
<dbReference type="Gene3D" id="3.30.450.20">
    <property type="entry name" value="PAS domain"/>
    <property type="match status" value="1"/>
</dbReference>
<dbReference type="SMART" id="SM00267">
    <property type="entry name" value="GGDEF"/>
    <property type="match status" value="1"/>
</dbReference>
<reference evidence="4" key="2">
    <citation type="submission" date="2021-04" db="EMBL/GenBank/DDBJ databases">
        <authorList>
            <person name="Dong X."/>
        </authorList>
    </citation>
    <scope>NUCLEOTIDE SEQUENCE</scope>
    <source>
        <strain evidence="4">ZWT</strain>
    </source>
</reference>
<feature type="domain" description="PAC" evidence="2">
    <location>
        <begin position="103"/>
        <end position="155"/>
    </location>
</feature>
<dbReference type="PROSITE" id="PS50112">
    <property type="entry name" value="PAS"/>
    <property type="match status" value="1"/>
</dbReference>
<sequence length="307" mass="35243">MNQTSNNSKISSSFSLININEHTYINDNKEKIVDLFNRSLDIIYRAEVYPEFKFSYLSPSIENILGYTIEDHIITPNLPLNIVHPDHKEYVLSKINGTTDYSTPKPVKYRHKNGNYIWLEDFTIPIYNEENKLIALEGVSRDVSYRIALEGKLEKLSFYDGLTGLHNKTYLEKEISILDKEKNLSIGVIFCDLDNLKITNDTFGHECGDMLANILIELFNENAIVSRSGGDEFIVILTDTTLHDCNKMLSLLCNTLEKYNKFNKDLLLEVSIGFAFSEKSLGLVRDVINTADENMYSNKRRKKSKNI</sequence>
<dbReference type="InterPro" id="IPR013655">
    <property type="entry name" value="PAS_fold_3"/>
</dbReference>
<dbReference type="EMBL" id="JAGSOJ010000001">
    <property type="protein sequence ID" value="MCM1989021.1"/>
    <property type="molecule type" value="Genomic_DNA"/>
</dbReference>
<dbReference type="CDD" id="cd01949">
    <property type="entry name" value="GGDEF"/>
    <property type="match status" value="1"/>
</dbReference>
<dbReference type="InterPro" id="IPR029787">
    <property type="entry name" value="Nucleotide_cyclase"/>
</dbReference>
<dbReference type="Gene3D" id="3.30.70.270">
    <property type="match status" value="1"/>
</dbReference>